<evidence type="ECO:0008006" key="5">
    <source>
        <dbReference type="Google" id="ProtNLM"/>
    </source>
</evidence>
<dbReference type="InterPro" id="IPR016186">
    <property type="entry name" value="C-type_lectin-like/link_sf"/>
</dbReference>
<feature type="chain" id="PRO_5045198140" description="C-type lectin domain-containing protein" evidence="2">
    <location>
        <begin position="20"/>
        <end position="427"/>
    </location>
</feature>
<keyword evidence="2" id="KW-0732">Signal</keyword>
<dbReference type="EMBL" id="CAXLJM020000002">
    <property type="protein sequence ID" value="CAL8068769.1"/>
    <property type="molecule type" value="Genomic_DNA"/>
</dbReference>
<accession>A0ABP1PIQ7</accession>
<organism evidence="3 4">
    <name type="scientific">Orchesella dallaii</name>
    <dbReference type="NCBI Taxonomy" id="48710"/>
    <lineage>
        <taxon>Eukaryota</taxon>
        <taxon>Metazoa</taxon>
        <taxon>Ecdysozoa</taxon>
        <taxon>Arthropoda</taxon>
        <taxon>Hexapoda</taxon>
        <taxon>Collembola</taxon>
        <taxon>Entomobryomorpha</taxon>
        <taxon>Entomobryoidea</taxon>
        <taxon>Orchesellidae</taxon>
        <taxon>Orchesellinae</taxon>
        <taxon>Orchesella</taxon>
    </lineage>
</organism>
<name>A0ABP1PIQ7_9HEXA</name>
<evidence type="ECO:0000313" key="3">
    <source>
        <dbReference type="EMBL" id="CAL8068769.1"/>
    </source>
</evidence>
<gene>
    <name evidence="3" type="ORF">ODALV1_LOCUS452</name>
</gene>
<protein>
    <recommendedName>
        <fullName evidence="5">C-type lectin domain-containing protein</fullName>
    </recommendedName>
</protein>
<dbReference type="PANTHER" id="PTHR47536:SF1">
    <property type="entry name" value="C-TYPE LECTIN DOMAIN FAMILY 5 MEMBER A"/>
    <property type="match status" value="1"/>
</dbReference>
<feature type="compositionally biased region" description="Low complexity" evidence="1">
    <location>
        <begin position="163"/>
        <end position="173"/>
    </location>
</feature>
<feature type="region of interest" description="Disordered" evidence="1">
    <location>
        <begin position="346"/>
        <end position="372"/>
    </location>
</feature>
<feature type="compositionally biased region" description="Acidic residues" evidence="1">
    <location>
        <begin position="174"/>
        <end position="183"/>
    </location>
</feature>
<reference evidence="3 4" key="1">
    <citation type="submission" date="2024-08" db="EMBL/GenBank/DDBJ databases">
        <authorList>
            <person name="Cucini C."/>
            <person name="Frati F."/>
        </authorList>
    </citation>
    <scope>NUCLEOTIDE SEQUENCE [LARGE SCALE GENOMIC DNA]</scope>
</reference>
<keyword evidence="4" id="KW-1185">Reference proteome</keyword>
<comment type="caution">
    <text evidence="3">The sequence shown here is derived from an EMBL/GenBank/DDBJ whole genome shotgun (WGS) entry which is preliminary data.</text>
</comment>
<evidence type="ECO:0000313" key="4">
    <source>
        <dbReference type="Proteomes" id="UP001642540"/>
    </source>
</evidence>
<dbReference type="InterPro" id="IPR016187">
    <property type="entry name" value="CTDL_fold"/>
</dbReference>
<dbReference type="Gene3D" id="3.10.100.10">
    <property type="entry name" value="Mannose-Binding Protein A, subunit A"/>
    <property type="match status" value="2"/>
</dbReference>
<dbReference type="PANTHER" id="PTHR47536">
    <property type="entry name" value="C-TYPE LECTIN DOMAIN FAMILY 5 MEMBER A"/>
    <property type="match status" value="1"/>
</dbReference>
<feature type="signal peptide" evidence="2">
    <location>
        <begin position="1"/>
        <end position="19"/>
    </location>
</feature>
<dbReference type="InterPro" id="IPR052869">
    <property type="entry name" value="CLEC5A"/>
</dbReference>
<proteinExistence type="predicted"/>
<evidence type="ECO:0000256" key="2">
    <source>
        <dbReference type="SAM" id="SignalP"/>
    </source>
</evidence>
<sequence length="427" mass="48724">MKIFLVTLIFGSSMMIVSSRTLQLQLGTLTEPELNTNTTATAPTQNSNTTLIIIGTFGGMSYFRDSVLRNWNDSKSFCESRGSKLAEINNKDQLTFLRNAVVNVTHQQRKHGSWLSSTGIYEQIYETLDRLNFTCPFLHPNFEYGYLRINCSYKHFSLCQTVDSGESSSTIDSSSEEESSEDYNNDRKSYDAIFPTTVSTSASEPVNQIRDILIFNDKHGTPTTTFPFLNRTFIEIGTFQGKSYFGDGVLRDWSDSKSFCEDHALQLAKIDNKDQLQFLRSAVHTVARQRWSWVSNTGYYEVNRNCKKPLNRCPVLAPFGQGYIRRRCRDRYFGLCETVDSSEEYFTSGSSSEEERSEEIRTTTESTNDNENKQKSITEMFFKFLVDGGFQRSTIQAIKIGMPAYIRDYSSWGLFQESESSGEVVFT</sequence>
<dbReference type="CDD" id="cd00037">
    <property type="entry name" value="CLECT"/>
    <property type="match status" value="1"/>
</dbReference>
<evidence type="ECO:0000256" key="1">
    <source>
        <dbReference type="SAM" id="MobiDB-lite"/>
    </source>
</evidence>
<dbReference type="Proteomes" id="UP001642540">
    <property type="component" value="Unassembled WGS sequence"/>
</dbReference>
<feature type="region of interest" description="Disordered" evidence="1">
    <location>
        <begin position="163"/>
        <end position="187"/>
    </location>
</feature>
<dbReference type="SUPFAM" id="SSF56436">
    <property type="entry name" value="C-type lectin-like"/>
    <property type="match status" value="2"/>
</dbReference>